<protein>
    <submittedName>
        <fullName evidence="1">Uncharacterized protein</fullName>
    </submittedName>
</protein>
<comment type="caution">
    <text evidence="1">The sequence shown here is derived from an EMBL/GenBank/DDBJ whole genome shotgun (WGS) entry which is preliminary data.</text>
</comment>
<keyword evidence="2" id="KW-1185">Reference proteome</keyword>
<organism evidence="1 2">
    <name type="scientific">Tahibacter soli</name>
    <dbReference type="NCBI Taxonomy" id="2983605"/>
    <lineage>
        <taxon>Bacteria</taxon>
        <taxon>Pseudomonadati</taxon>
        <taxon>Pseudomonadota</taxon>
        <taxon>Gammaproteobacteria</taxon>
        <taxon>Lysobacterales</taxon>
        <taxon>Rhodanobacteraceae</taxon>
        <taxon>Tahibacter</taxon>
    </lineage>
</organism>
<evidence type="ECO:0000313" key="2">
    <source>
        <dbReference type="Proteomes" id="UP001139971"/>
    </source>
</evidence>
<name>A0A9X3YI28_9GAMM</name>
<sequence length="338" mass="37965">MTNDADIANTSPRRWLVAWIVALAVAALALAGVERGWRAHGQVPNVLDSPQLWSTERDKVYGDSPRPLVLLGASRTEYGFDMPTLRAELPGYRPVMLAINGLYPLAVLRDLANDPDFRGTVICDVESNAFLTEYRELQQPYVDYYHRHWTPSWRAHRALLDVWQQAAAISNPDLGAIAMLRRALAGAPPPPRNYVAYHTDRSGDIDYTLTDPEGAKRHFAAVAETNVANLPKRTPESWFAEVRPVLEQARAIEARGGRVIFYESPISGFNRQIMDRVYPPELYWNRFAAESPVAVVSARDYPELVAFPLPDDSHIDYRNKAAYTRTLIGVLKAKGLLQ</sequence>
<proteinExistence type="predicted"/>
<dbReference type="EMBL" id="JAOVZO020000003">
    <property type="protein sequence ID" value="MDC8011989.1"/>
    <property type="molecule type" value="Genomic_DNA"/>
</dbReference>
<accession>A0A9X3YI28</accession>
<dbReference type="Proteomes" id="UP001139971">
    <property type="component" value="Unassembled WGS sequence"/>
</dbReference>
<dbReference type="AlphaFoldDB" id="A0A9X3YI28"/>
<evidence type="ECO:0000313" key="1">
    <source>
        <dbReference type="EMBL" id="MDC8011989.1"/>
    </source>
</evidence>
<dbReference type="RefSeq" id="WP_263543254.1">
    <property type="nucleotide sequence ID" value="NZ_JAOVZO020000003.1"/>
</dbReference>
<reference evidence="1" key="1">
    <citation type="submission" date="2023-02" db="EMBL/GenBank/DDBJ databases">
        <title>Tahibacter soli sp. nov. isolated from soil.</title>
        <authorList>
            <person name="Baek J.H."/>
            <person name="Lee J.K."/>
            <person name="Choi D.G."/>
            <person name="Jeon C.O."/>
        </authorList>
    </citation>
    <scope>NUCLEOTIDE SEQUENCE</scope>
    <source>
        <strain evidence="1">BL</strain>
    </source>
</reference>
<gene>
    <name evidence="1" type="ORF">OD750_005450</name>
</gene>